<feature type="signal peptide" evidence="2">
    <location>
        <begin position="1"/>
        <end position="36"/>
    </location>
</feature>
<feature type="compositionally biased region" description="Polar residues" evidence="1">
    <location>
        <begin position="620"/>
        <end position="630"/>
    </location>
</feature>
<evidence type="ECO:0000256" key="1">
    <source>
        <dbReference type="SAM" id="MobiDB-lite"/>
    </source>
</evidence>
<dbReference type="Proteomes" id="UP000289954">
    <property type="component" value="Unassembled WGS sequence"/>
</dbReference>
<feature type="chain" id="PRO_5019432626" evidence="2">
    <location>
        <begin position="37"/>
        <end position="637"/>
    </location>
</feature>
<evidence type="ECO:0000313" key="5">
    <source>
        <dbReference type="Proteomes" id="UP000289954"/>
    </source>
</evidence>
<dbReference type="Gene3D" id="2.160.20.10">
    <property type="entry name" value="Single-stranded right-handed beta-helix, Pectin lyase-like"/>
    <property type="match status" value="1"/>
</dbReference>
<evidence type="ECO:0000256" key="2">
    <source>
        <dbReference type="SAM" id="SignalP"/>
    </source>
</evidence>
<protein>
    <submittedName>
        <fullName evidence="4">Coagulation factor 5/8 type</fullName>
    </submittedName>
</protein>
<sequence length="637" mass="67855">MDPHAPRPRRSRARGRLAAVAVLTLAATAVATTATATPPRGAPAAPDLGPNVVVFDPSMPVADIQAKVDAIHAQQVDAEMGTARYALLFTPGEYGTAEQPLQLKVGYYTEVAGLGASPTDVTVHGKIETYNRCLSSDPANPNCLALVNFWRTLSNLTLDIDAAGQDGCRASANFWAVSQAVSLRRLNVLAAEGDPGFSLMDYCTAGPQYASGGFIADSRFGDVVNGSQQQWLTRNSEVRSWSNAVWNQVFAGVVGAPDDATFPDPPYTTLDQTPLSREKPYLFVDARGRWNVRVPAAREGTRGVSWADGLTAGRTIPLSDFYVAKPGDSVQRINSRLAQGKHLLLTPGVYDVARGIEVKKAGTVVLGIGHATLTAVGGAVPLTVADVPGAIVAGVTIDAGTTESPVLLQVGKKNGGHGHHSRGARLDPITLSDVYFRVGGPHVGKTDVALRIDADDVLVDHTWVWRADHGLEGFTEGVNGDTDRWRTNTGRTGVVVNGDDVTATGLFVEHFQQHNTVWNGERGRVVLYQNELPYDPPTQADWTEPDGTLGWAGYKVGERVRSHQVWGAGVYVFNQNNPSIVTENGFEVPQRPGVQLTHVMTVNLSAGTVRHVVNGVGGQADSTNTGTPQFVTGYPAP</sequence>
<accession>A0A402DW87</accession>
<dbReference type="InterPro" id="IPR012334">
    <property type="entry name" value="Pectin_lyas_fold"/>
</dbReference>
<dbReference type="AlphaFoldDB" id="A0A402DW87"/>
<keyword evidence="2" id="KW-0732">Signal</keyword>
<proteinExistence type="predicted"/>
<dbReference type="Pfam" id="PF12708">
    <property type="entry name" value="Pect-lyase_RHGA_epim"/>
    <property type="match status" value="1"/>
</dbReference>
<keyword evidence="5" id="KW-1185">Reference proteome</keyword>
<feature type="region of interest" description="Disordered" evidence="1">
    <location>
        <begin position="618"/>
        <end position="637"/>
    </location>
</feature>
<dbReference type="InterPro" id="IPR059186">
    <property type="entry name" value="SACTE_4363"/>
</dbReference>
<comment type="caution">
    <text evidence="4">The sequence shown here is derived from an EMBL/GenBank/DDBJ whole genome shotgun (WGS) entry which is preliminary data.</text>
</comment>
<dbReference type="CDD" id="cd23669">
    <property type="entry name" value="GH55_SacteLam55A-like"/>
    <property type="match status" value="1"/>
</dbReference>
<organism evidence="4 5">
    <name type="scientific">Cellulomonas biazotea</name>
    <dbReference type="NCBI Taxonomy" id="1709"/>
    <lineage>
        <taxon>Bacteria</taxon>
        <taxon>Bacillati</taxon>
        <taxon>Actinomycetota</taxon>
        <taxon>Actinomycetes</taxon>
        <taxon>Micrococcales</taxon>
        <taxon>Cellulomonadaceae</taxon>
        <taxon>Cellulomonas</taxon>
    </lineage>
</organism>
<dbReference type="InterPro" id="IPR024535">
    <property type="entry name" value="RHGA/B-epi-like_pectate_lyase"/>
</dbReference>
<evidence type="ECO:0000313" key="4">
    <source>
        <dbReference type="EMBL" id="GCE78365.1"/>
    </source>
</evidence>
<dbReference type="EMBL" id="BIMR01000392">
    <property type="protein sequence ID" value="GCE78365.1"/>
    <property type="molecule type" value="Genomic_DNA"/>
</dbReference>
<name>A0A402DW87_9CELL</name>
<dbReference type="RefSeq" id="WP_218022823.1">
    <property type="nucleotide sequence ID" value="NZ_BIMR01000392.1"/>
</dbReference>
<evidence type="ECO:0000259" key="3">
    <source>
        <dbReference type="Pfam" id="PF12708"/>
    </source>
</evidence>
<feature type="domain" description="Rhamnogalacturonase A/B/Epimerase-like pectate lyase" evidence="3">
    <location>
        <begin position="89"/>
        <end position="245"/>
    </location>
</feature>
<reference evidence="4 5" key="1">
    <citation type="submission" date="2019-01" db="EMBL/GenBank/DDBJ databases">
        <title>Draft genome sequence of Cellulomonas takizawaensis strain TKZ-21.</title>
        <authorList>
            <person name="Yamamura H."/>
            <person name="Hayashi T."/>
            <person name="Hamada M."/>
            <person name="Serisawa Y."/>
            <person name="Matsuyama K."/>
            <person name="Nakagawa Y."/>
            <person name="Otoguro M."/>
            <person name="Yanagida F."/>
            <person name="Hayakawa M."/>
        </authorList>
    </citation>
    <scope>NUCLEOTIDE SEQUENCE [LARGE SCALE GENOMIC DNA]</scope>
    <source>
        <strain evidence="4 5">NBRC12680</strain>
    </source>
</reference>
<gene>
    <name evidence="4" type="ORF">CBZ_34210</name>
</gene>